<dbReference type="InterPro" id="IPR036737">
    <property type="entry name" value="OmpA-like_sf"/>
</dbReference>
<evidence type="ECO:0000256" key="7">
    <source>
        <dbReference type="ARBA" id="ARBA00023306"/>
    </source>
</evidence>
<keyword evidence="3 8" id="KW-0472">Membrane</keyword>
<keyword evidence="5 8" id="KW-0998">Cell outer membrane</keyword>
<evidence type="ECO:0000256" key="10">
    <source>
        <dbReference type="SAM" id="SignalP"/>
    </source>
</evidence>
<dbReference type="InterPro" id="IPR014169">
    <property type="entry name" value="Pal_lipo_C"/>
</dbReference>
<comment type="subcellular location">
    <subcellularLocation>
        <location evidence="8">Cell outer membrane</location>
        <topology evidence="8">Lipid-anchor</topology>
    </subcellularLocation>
</comment>
<evidence type="ECO:0000256" key="2">
    <source>
        <dbReference type="ARBA" id="ARBA00022729"/>
    </source>
</evidence>
<reference evidence="13" key="1">
    <citation type="journal article" date="2019" name="Int. J. Syst. Evol. Microbiol.">
        <title>The Global Catalogue of Microorganisms (GCM) 10K type strain sequencing project: providing services to taxonomists for standard genome sequencing and annotation.</title>
        <authorList>
            <consortium name="The Broad Institute Genomics Platform"/>
            <consortium name="The Broad Institute Genome Sequencing Center for Infectious Disease"/>
            <person name="Wu L."/>
            <person name="Ma J."/>
        </authorList>
    </citation>
    <scope>NUCLEOTIDE SEQUENCE [LARGE SCALE GENOMIC DNA]</scope>
    <source>
        <strain evidence="13">KCTC 52168</strain>
    </source>
</reference>
<organism evidence="12 13">
    <name type="scientific">Piscinibacterium candidicorallinum</name>
    <dbReference type="NCBI Taxonomy" id="1793872"/>
    <lineage>
        <taxon>Bacteria</taxon>
        <taxon>Pseudomonadati</taxon>
        <taxon>Pseudomonadota</taxon>
        <taxon>Betaproteobacteria</taxon>
        <taxon>Burkholderiales</taxon>
        <taxon>Piscinibacterium</taxon>
    </lineage>
</organism>
<keyword evidence="13" id="KW-1185">Reference proteome</keyword>
<evidence type="ECO:0000256" key="1">
    <source>
        <dbReference type="ARBA" id="ARBA00022618"/>
    </source>
</evidence>
<dbReference type="CDD" id="cd07185">
    <property type="entry name" value="OmpA_C-like"/>
    <property type="match status" value="1"/>
</dbReference>
<sequence>MIRLLAAASFAALLTACASNVPLDNKPATPVENKSVPAPGSTTPSAQPGATGAMPTVDARRNDAAPTAGAPQARSVFFDFDSFTLRDEAKPIIEAHARFLTANPNTRVVLEGNTDERGGREYNLALGQKRSEAVKRALTLLGVRESQLEAVSFGEEKPRATGSDEAAWAENRRVDIAYR</sequence>
<evidence type="ECO:0000256" key="8">
    <source>
        <dbReference type="HAMAP-Rule" id="MF_02204"/>
    </source>
</evidence>
<dbReference type="HAMAP" id="MF_02204">
    <property type="entry name" value="Pal"/>
    <property type="match status" value="1"/>
</dbReference>
<dbReference type="PANTHER" id="PTHR30329:SF21">
    <property type="entry name" value="LIPOPROTEIN YIAD-RELATED"/>
    <property type="match status" value="1"/>
</dbReference>
<gene>
    <name evidence="8 12" type="primary">pal</name>
    <name evidence="12" type="ORF">ACFOEN_14625</name>
</gene>
<feature type="signal peptide" evidence="10">
    <location>
        <begin position="1"/>
        <end position="18"/>
    </location>
</feature>
<dbReference type="NCBIfam" id="TIGR02802">
    <property type="entry name" value="Pal_lipo"/>
    <property type="match status" value="1"/>
</dbReference>
<dbReference type="InterPro" id="IPR050330">
    <property type="entry name" value="Bact_OuterMem_StrucFunc"/>
</dbReference>
<feature type="chain" id="PRO_5047499501" description="Peptidoglycan-associated lipoprotein" evidence="10">
    <location>
        <begin position="19"/>
        <end position="179"/>
    </location>
</feature>
<evidence type="ECO:0000256" key="4">
    <source>
        <dbReference type="ARBA" id="ARBA00023139"/>
    </source>
</evidence>
<dbReference type="Pfam" id="PF00691">
    <property type="entry name" value="OmpA"/>
    <property type="match status" value="1"/>
</dbReference>
<evidence type="ECO:0000256" key="5">
    <source>
        <dbReference type="ARBA" id="ARBA00023237"/>
    </source>
</evidence>
<dbReference type="RefSeq" id="WP_377305193.1">
    <property type="nucleotide sequence ID" value="NZ_CP180191.1"/>
</dbReference>
<comment type="caution">
    <text evidence="12">The sequence shown here is derived from an EMBL/GenBank/DDBJ whole genome shotgun (WGS) entry which is preliminary data.</text>
</comment>
<feature type="domain" description="OmpA-like" evidence="11">
    <location>
        <begin position="65"/>
        <end position="179"/>
    </location>
</feature>
<accession>A0ABV7H9S1</accession>
<evidence type="ECO:0000313" key="12">
    <source>
        <dbReference type="EMBL" id="MFC3148865.1"/>
    </source>
</evidence>
<evidence type="ECO:0000256" key="9">
    <source>
        <dbReference type="SAM" id="MobiDB-lite"/>
    </source>
</evidence>
<keyword evidence="2 8" id="KW-0732">Signal</keyword>
<keyword evidence="6 8" id="KW-0449">Lipoprotein</keyword>
<dbReference type="PRINTS" id="PR01021">
    <property type="entry name" value="OMPADOMAIN"/>
</dbReference>
<dbReference type="InterPro" id="IPR006665">
    <property type="entry name" value="OmpA-like"/>
</dbReference>
<proteinExistence type="inferred from homology"/>
<keyword evidence="7 8" id="KW-0131">Cell cycle</keyword>
<protein>
    <recommendedName>
        <fullName evidence="8">Peptidoglycan-associated lipoprotein</fullName>
        <shortName evidence="8">PAL</shortName>
    </recommendedName>
</protein>
<evidence type="ECO:0000256" key="6">
    <source>
        <dbReference type="ARBA" id="ARBA00023288"/>
    </source>
</evidence>
<dbReference type="EMBL" id="JBHRTI010000010">
    <property type="protein sequence ID" value="MFC3148865.1"/>
    <property type="molecule type" value="Genomic_DNA"/>
</dbReference>
<keyword evidence="1 8" id="KW-0132">Cell division</keyword>
<keyword evidence="4 8" id="KW-0564">Palmitate</keyword>
<comment type="function">
    <text evidence="8">Part of the Tol-Pal system, which plays a role in outer membrane invagination during cell division and is important for maintaining outer membrane integrity.</text>
</comment>
<dbReference type="PROSITE" id="PS51123">
    <property type="entry name" value="OMPA_2"/>
    <property type="match status" value="1"/>
</dbReference>
<comment type="subunit">
    <text evidence="8">The Tol-Pal system is composed of five core proteins: the inner membrane proteins TolA, TolQ and TolR, the periplasmic protein TolB and the outer membrane protein Pal. They form a network linking the inner and outer membranes and the peptidoglycan layer.</text>
</comment>
<dbReference type="InterPro" id="IPR006664">
    <property type="entry name" value="OMP_bac"/>
</dbReference>
<evidence type="ECO:0000259" key="11">
    <source>
        <dbReference type="PROSITE" id="PS51123"/>
    </source>
</evidence>
<dbReference type="PANTHER" id="PTHR30329">
    <property type="entry name" value="STATOR ELEMENT OF FLAGELLAR MOTOR COMPLEX"/>
    <property type="match status" value="1"/>
</dbReference>
<dbReference type="Gene3D" id="3.30.1330.60">
    <property type="entry name" value="OmpA-like domain"/>
    <property type="match status" value="1"/>
</dbReference>
<dbReference type="SUPFAM" id="SSF103088">
    <property type="entry name" value="OmpA-like"/>
    <property type="match status" value="1"/>
</dbReference>
<name>A0ABV7H9S1_9BURK</name>
<evidence type="ECO:0000313" key="13">
    <source>
        <dbReference type="Proteomes" id="UP001595556"/>
    </source>
</evidence>
<dbReference type="Proteomes" id="UP001595556">
    <property type="component" value="Unassembled WGS sequence"/>
</dbReference>
<evidence type="ECO:0000256" key="3">
    <source>
        <dbReference type="ARBA" id="ARBA00023136"/>
    </source>
</evidence>
<dbReference type="PROSITE" id="PS51257">
    <property type="entry name" value="PROKAR_LIPOPROTEIN"/>
    <property type="match status" value="1"/>
</dbReference>
<comment type="similarity">
    <text evidence="8">Belongs to the Pal lipoprotein family.</text>
</comment>
<dbReference type="InterPro" id="IPR039001">
    <property type="entry name" value="Pal"/>
</dbReference>
<feature type="region of interest" description="Disordered" evidence="9">
    <location>
        <begin position="22"/>
        <end position="70"/>
    </location>
</feature>